<dbReference type="HOGENOM" id="CLU_182351_0_0_11"/>
<feature type="compositionally biased region" description="Gly residues" evidence="1">
    <location>
        <begin position="65"/>
        <end position="74"/>
    </location>
</feature>
<dbReference type="PATRIC" id="fig|455632.4.peg.1612"/>
<sequence length="74" mass="7866">MGAFVALMAGLGAAAAWCAVVLVRRGRRGATENADGLLIEQAARLRAQRMRSDGRAFRDHPHGDPGSGSGQRRH</sequence>
<proteinExistence type="predicted"/>
<feature type="compositionally biased region" description="Basic and acidic residues" evidence="1">
    <location>
        <begin position="50"/>
        <end position="63"/>
    </location>
</feature>
<dbReference type="AlphaFoldDB" id="B1VWU6"/>
<protein>
    <submittedName>
        <fullName evidence="2">Uncharacterized protein</fullName>
    </submittedName>
</protein>
<dbReference type="RefSeq" id="WP_012378645.1">
    <property type="nucleotide sequence ID" value="NC_010572.1"/>
</dbReference>
<dbReference type="KEGG" id="sgr:SGR_1593"/>
<reference evidence="3" key="1">
    <citation type="journal article" date="2008" name="J. Bacteriol.">
        <title>Genome sequence of the streptomycin-producing microorganism Streptomyces griseus IFO 13350.</title>
        <authorList>
            <person name="Ohnishi Y."/>
            <person name="Ishikawa J."/>
            <person name="Hara H."/>
            <person name="Suzuki H."/>
            <person name="Ikenoya M."/>
            <person name="Ikeda H."/>
            <person name="Yamashita A."/>
            <person name="Hattori M."/>
            <person name="Horinouchi S."/>
        </authorList>
    </citation>
    <scope>NUCLEOTIDE SEQUENCE [LARGE SCALE GENOMIC DNA]</scope>
    <source>
        <strain evidence="3">JCM 4626 / NBRC 13350</strain>
    </source>
</reference>
<organism evidence="2 3">
    <name type="scientific">Streptomyces griseus subsp. griseus (strain JCM 4626 / CBS 651.72 / NBRC 13350 / KCC S-0626 / ISP 5235)</name>
    <dbReference type="NCBI Taxonomy" id="455632"/>
    <lineage>
        <taxon>Bacteria</taxon>
        <taxon>Bacillati</taxon>
        <taxon>Actinomycetota</taxon>
        <taxon>Actinomycetes</taxon>
        <taxon>Kitasatosporales</taxon>
        <taxon>Streptomycetaceae</taxon>
        <taxon>Streptomyces</taxon>
    </lineage>
</organism>
<gene>
    <name evidence="2" type="ordered locus">SGR_1593</name>
</gene>
<dbReference type="Proteomes" id="UP000001685">
    <property type="component" value="Chromosome"/>
</dbReference>
<evidence type="ECO:0000313" key="2">
    <source>
        <dbReference type="EMBL" id="BAG18422.1"/>
    </source>
</evidence>
<name>B1VWU6_STRGG</name>
<accession>B1VWU6</accession>
<feature type="region of interest" description="Disordered" evidence="1">
    <location>
        <begin position="49"/>
        <end position="74"/>
    </location>
</feature>
<dbReference type="eggNOG" id="ENOG5030HD4">
    <property type="taxonomic scope" value="Bacteria"/>
</dbReference>
<evidence type="ECO:0000313" key="3">
    <source>
        <dbReference type="Proteomes" id="UP000001685"/>
    </source>
</evidence>
<evidence type="ECO:0000256" key="1">
    <source>
        <dbReference type="SAM" id="MobiDB-lite"/>
    </source>
</evidence>
<dbReference type="EMBL" id="AP009493">
    <property type="protein sequence ID" value="BAG18422.1"/>
    <property type="molecule type" value="Genomic_DNA"/>
</dbReference>